<reference evidence="2" key="1">
    <citation type="submission" date="2016-11" db="UniProtKB">
        <authorList>
            <consortium name="WormBaseParasite"/>
        </authorList>
    </citation>
    <scope>IDENTIFICATION</scope>
    <source>
        <strain evidence="2">KR3021</strain>
    </source>
</reference>
<evidence type="ECO:0000313" key="1">
    <source>
        <dbReference type="Proteomes" id="UP000095286"/>
    </source>
</evidence>
<proteinExistence type="predicted"/>
<sequence>MSFKIRKAKKSKGSSSSRSSRKVRPSKIRPIDEGFVEYFTISENVYPQDRVEYGVVADIYPLSIEFVLEFCNHLKHFQYEDALKQIDKIKKEFEAEDTDFADYWTQIIDWGFIQVNF</sequence>
<evidence type="ECO:0000313" key="2">
    <source>
        <dbReference type="WBParaSite" id="RSKR_0000327900.1"/>
    </source>
</evidence>
<organism evidence="1 2">
    <name type="scientific">Rhabditophanes sp. KR3021</name>
    <dbReference type="NCBI Taxonomy" id="114890"/>
    <lineage>
        <taxon>Eukaryota</taxon>
        <taxon>Metazoa</taxon>
        <taxon>Ecdysozoa</taxon>
        <taxon>Nematoda</taxon>
        <taxon>Chromadorea</taxon>
        <taxon>Rhabditida</taxon>
        <taxon>Tylenchina</taxon>
        <taxon>Panagrolaimomorpha</taxon>
        <taxon>Strongyloidoidea</taxon>
        <taxon>Alloionematidae</taxon>
        <taxon>Rhabditophanes</taxon>
    </lineage>
</organism>
<accession>A0AC35TR54</accession>
<protein>
    <submittedName>
        <fullName evidence="2">PqqD family protein</fullName>
    </submittedName>
</protein>
<dbReference type="WBParaSite" id="RSKR_0000327900.1">
    <property type="protein sequence ID" value="RSKR_0000327900.1"/>
    <property type="gene ID" value="RSKR_0000327900"/>
</dbReference>
<name>A0AC35TR54_9BILA</name>
<dbReference type="Proteomes" id="UP000095286">
    <property type="component" value="Unplaced"/>
</dbReference>